<evidence type="ECO:0000313" key="2">
    <source>
        <dbReference type="EMBL" id="GHF65222.1"/>
    </source>
</evidence>
<dbReference type="Proteomes" id="UP000619376">
    <property type="component" value="Unassembled WGS sequence"/>
</dbReference>
<name>A0A7W8NUC9_9DEIO</name>
<evidence type="ECO:0000313" key="5">
    <source>
        <dbReference type="Proteomes" id="UP000619376"/>
    </source>
</evidence>
<dbReference type="CDD" id="cd02042">
    <property type="entry name" value="ParAB_family"/>
    <property type="match status" value="1"/>
</dbReference>
<dbReference type="EMBL" id="BNAJ01000023">
    <property type="protein sequence ID" value="GHF65222.1"/>
    <property type="molecule type" value="Genomic_DNA"/>
</dbReference>
<dbReference type="InterPro" id="IPR050678">
    <property type="entry name" value="DNA_Partitioning_ATPase"/>
</dbReference>
<protein>
    <submittedName>
        <fullName evidence="2 3">Chromosome partitioning protein</fullName>
    </submittedName>
</protein>
<dbReference type="AlphaFoldDB" id="A0A7W8NUC9"/>
<evidence type="ECO:0000313" key="3">
    <source>
        <dbReference type="EMBL" id="MBB5379192.1"/>
    </source>
</evidence>
<organism evidence="3 4">
    <name type="scientific">Deinococcus metalli</name>
    <dbReference type="NCBI Taxonomy" id="1141878"/>
    <lineage>
        <taxon>Bacteria</taxon>
        <taxon>Thermotogati</taxon>
        <taxon>Deinococcota</taxon>
        <taxon>Deinococci</taxon>
        <taxon>Deinococcales</taxon>
        <taxon>Deinococcaceae</taxon>
        <taxon>Deinococcus</taxon>
    </lineage>
</organism>
<gene>
    <name evidence="2" type="ORF">GCM10017781_46200</name>
    <name evidence="3" type="ORF">HNQ07_004707</name>
</gene>
<dbReference type="InterPro" id="IPR002586">
    <property type="entry name" value="CobQ/CobB/MinD/ParA_Nub-bd_dom"/>
</dbReference>
<accession>A0A7W8NUC9</accession>
<dbReference type="SUPFAM" id="SSF52540">
    <property type="entry name" value="P-loop containing nucleoside triphosphate hydrolases"/>
    <property type="match status" value="1"/>
</dbReference>
<reference evidence="2" key="4">
    <citation type="submission" date="2024-05" db="EMBL/GenBank/DDBJ databases">
        <authorList>
            <person name="Sun Q."/>
            <person name="Zhou Y."/>
        </authorList>
    </citation>
    <scope>NUCLEOTIDE SEQUENCE</scope>
    <source>
        <strain evidence="2">CGMCC 1.18437</strain>
    </source>
</reference>
<dbReference type="RefSeq" id="WP_184116304.1">
    <property type="nucleotide sequence ID" value="NZ_BNAJ01000023.1"/>
</dbReference>
<sequence length="200" mass="21082">MTQPTAIVAITSSKGGVGKSTLAVNLAGALAVRGPTALMDADEIVGTARRWATRAGGIQILKEGERPTPGTRYLLLDTEGRPALDDMVTLTRSAGAVLIPTGVSGVELETTLALWKALEKAGATMDNVRVVITRVPPVGRGGEVVREELRSRGVTVANTLIRQYIAYQRAHDAGVIVRDAQDDRAATAWSDILALALEVC</sequence>
<comment type="caution">
    <text evidence="3">The sequence shown here is derived from an EMBL/GenBank/DDBJ whole genome shotgun (WGS) entry which is preliminary data.</text>
</comment>
<dbReference type="InterPro" id="IPR027417">
    <property type="entry name" value="P-loop_NTPase"/>
</dbReference>
<evidence type="ECO:0000313" key="4">
    <source>
        <dbReference type="Proteomes" id="UP000539473"/>
    </source>
</evidence>
<reference evidence="3 4" key="3">
    <citation type="submission" date="2020-08" db="EMBL/GenBank/DDBJ databases">
        <title>Genomic Encyclopedia of Type Strains, Phase IV (KMG-IV): sequencing the most valuable type-strain genomes for metagenomic binning, comparative biology and taxonomic classification.</title>
        <authorList>
            <person name="Goeker M."/>
        </authorList>
    </citation>
    <scope>NUCLEOTIDE SEQUENCE [LARGE SCALE GENOMIC DNA]</scope>
    <source>
        <strain evidence="3 4">DSM 27521</strain>
    </source>
</reference>
<feature type="domain" description="CobQ/CobB/MinD/ParA nucleotide binding" evidence="1">
    <location>
        <begin position="8"/>
        <end position="163"/>
    </location>
</feature>
<dbReference type="Gene3D" id="3.40.50.300">
    <property type="entry name" value="P-loop containing nucleotide triphosphate hydrolases"/>
    <property type="match status" value="1"/>
</dbReference>
<dbReference type="PANTHER" id="PTHR13696:SF96">
    <property type="entry name" value="COBQ_COBB_MIND_PARA NUCLEOTIDE BINDING DOMAIN-CONTAINING PROTEIN"/>
    <property type="match status" value="1"/>
</dbReference>
<keyword evidence="5" id="KW-1185">Reference proteome</keyword>
<reference evidence="2" key="1">
    <citation type="journal article" date="2014" name="Int. J. Syst. Evol. Microbiol.">
        <title>Complete genome of a new Firmicutes species belonging to the dominant human colonic microbiota ('Ruminococcus bicirculans') reveals two chromosomes and a selective capacity to utilize plant glucans.</title>
        <authorList>
            <consortium name="NISC Comparative Sequencing Program"/>
            <person name="Wegmann U."/>
            <person name="Louis P."/>
            <person name="Goesmann A."/>
            <person name="Henrissat B."/>
            <person name="Duncan S.H."/>
            <person name="Flint H.J."/>
        </authorList>
    </citation>
    <scope>NUCLEOTIDE SEQUENCE</scope>
    <source>
        <strain evidence="2">CGMCC 1.18437</strain>
    </source>
</reference>
<dbReference type="Proteomes" id="UP000539473">
    <property type="component" value="Unassembled WGS sequence"/>
</dbReference>
<dbReference type="Pfam" id="PF01656">
    <property type="entry name" value="CbiA"/>
    <property type="match status" value="1"/>
</dbReference>
<reference evidence="5" key="2">
    <citation type="journal article" date="2019" name="Int. J. Syst. Evol. Microbiol.">
        <title>The Global Catalogue of Microorganisms (GCM) 10K type strain sequencing project: providing services to taxonomists for standard genome sequencing and annotation.</title>
        <authorList>
            <consortium name="The Broad Institute Genomics Platform"/>
            <consortium name="The Broad Institute Genome Sequencing Center for Infectious Disease"/>
            <person name="Wu L."/>
            <person name="Ma J."/>
        </authorList>
    </citation>
    <scope>NUCLEOTIDE SEQUENCE [LARGE SCALE GENOMIC DNA]</scope>
    <source>
        <strain evidence="5">CGMCC 1.18437</strain>
    </source>
</reference>
<dbReference type="EMBL" id="JACHFK010000023">
    <property type="protein sequence ID" value="MBB5379192.1"/>
    <property type="molecule type" value="Genomic_DNA"/>
</dbReference>
<proteinExistence type="predicted"/>
<dbReference type="PANTHER" id="PTHR13696">
    <property type="entry name" value="P-LOOP CONTAINING NUCLEOSIDE TRIPHOSPHATE HYDROLASE"/>
    <property type="match status" value="1"/>
</dbReference>
<evidence type="ECO:0000259" key="1">
    <source>
        <dbReference type="Pfam" id="PF01656"/>
    </source>
</evidence>